<dbReference type="InterPro" id="IPR023213">
    <property type="entry name" value="CAT-like_dom_sf"/>
</dbReference>
<dbReference type="EMBL" id="JAGGMS010000001">
    <property type="protein sequence ID" value="MBP2185439.1"/>
    <property type="molecule type" value="Genomic_DNA"/>
</dbReference>
<dbReference type="SUPFAM" id="SSF52777">
    <property type="entry name" value="CoA-dependent acyltransferases"/>
    <property type="match status" value="2"/>
</dbReference>
<feature type="domain" description="Condensation" evidence="1">
    <location>
        <begin position="4"/>
        <end position="453"/>
    </location>
</feature>
<reference evidence="2 3" key="1">
    <citation type="submission" date="2021-03" db="EMBL/GenBank/DDBJ databases">
        <title>Sequencing the genomes of 1000 actinobacteria strains.</title>
        <authorList>
            <person name="Klenk H.-P."/>
        </authorList>
    </citation>
    <scope>NUCLEOTIDE SEQUENCE [LARGE SCALE GENOMIC DNA]</scope>
    <source>
        <strain evidence="2 3">DSM 45510</strain>
    </source>
</reference>
<sequence>MERALSLGQEALWFLNRVAPDSAAYNVVYAVRVHGALNVPVLAEAVESTVDRHDVLRSVFTEREGVPKRLISEARLLALDVRDVGDQTESALAALVRAEASRPFDLPAGAPARLVLLRRTPDDSVLVFAAHHLALDLPSQVLVLHDLFEAYRASLAGSAVNWKPLRSTYDDFVAAERRLLDSPRADELAGYWKEVCAGAGTTLSLPTDRPRPARQRLKGASHVFQMPFDIVDKLTPASRTVRTTPARYLIGVFQALLHRYTGQSDFLTGCAAASTMGLNREGVAGYFVNTIPLRARYGPEWTLRDVVHETGRQLREGVARADYPSVLLQRNLAPSGAPGLFPVLVSLISARRGAELLSLAAGGHGAEMDHAGLRLSAFDVPQQEGQFDVTLELIRDSTAIRCALKYDTDLFDEATIHRLAEHYQAFVRAAGENPDRLVTRVPLVDDEEKARLLAFATGQSARPWPESGPQQGEW</sequence>
<dbReference type="CDD" id="cd19531">
    <property type="entry name" value="LCL_NRPS-like"/>
    <property type="match status" value="1"/>
</dbReference>
<evidence type="ECO:0000313" key="2">
    <source>
        <dbReference type="EMBL" id="MBP2185439.1"/>
    </source>
</evidence>
<dbReference type="InterPro" id="IPR001242">
    <property type="entry name" value="Condensation_dom"/>
</dbReference>
<comment type="caution">
    <text evidence="2">The sequence shown here is derived from an EMBL/GenBank/DDBJ whole genome shotgun (WGS) entry which is preliminary data.</text>
</comment>
<evidence type="ECO:0000313" key="3">
    <source>
        <dbReference type="Proteomes" id="UP000741013"/>
    </source>
</evidence>
<keyword evidence="3" id="KW-1185">Reference proteome</keyword>
<accession>A0ABS4Q2X8</accession>
<dbReference type="Proteomes" id="UP000741013">
    <property type="component" value="Unassembled WGS sequence"/>
</dbReference>
<gene>
    <name evidence="2" type="ORF">JOM49_006965</name>
</gene>
<dbReference type="Gene3D" id="3.30.559.10">
    <property type="entry name" value="Chloramphenicol acetyltransferase-like domain"/>
    <property type="match status" value="1"/>
</dbReference>
<proteinExistence type="predicted"/>
<dbReference type="Pfam" id="PF00668">
    <property type="entry name" value="Condensation"/>
    <property type="match status" value="1"/>
</dbReference>
<evidence type="ECO:0000259" key="1">
    <source>
        <dbReference type="Pfam" id="PF00668"/>
    </source>
</evidence>
<dbReference type="PANTHER" id="PTHR45527:SF1">
    <property type="entry name" value="FATTY ACID SYNTHASE"/>
    <property type="match status" value="1"/>
</dbReference>
<dbReference type="PANTHER" id="PTHR45527">
    <property type="entry name" value="NONRIBOSOMAL PEPTIDE SYNTHETASE"/>
    <property type="match status" value="1"/>
</dbReference>
<name>A0ABS4Q2X8_9PSEU</name>
<organism evidence="2 3">
    <name type="scientific">Amycolatopsis magusensis</name>
    <dbReference type="NCBI Taxonomy" id="882444"/>
    <lineage>
        <taxon>Bacteria</taxon>
        <taxon>Bacillati</taxon>
        <taxon>Actinomycetota</taxon>
        <taxon>Actinomycetes</taxon>
        <taxon>Pseudonocardiales</taxon>
        <taxon>Pseudonocardiaceae</taxon>
        <taxon>Amycolatopsis</taxon>
    </lineage>
</organism>
<dbReference type="Gene3D" id="3.30.559.30">
    <property type="entry name" value="Nonribosomal peptide synthetase, condensation domain"/>
    <property type="match status" value="1"/>
</dbReference>
<protein>
    <recommendedName>
        <fullName evidence="1">Condensation domain-containing protein</fullName>
    </recommendedName>
</protein>
<dbReference type="RefSeq" id="WP_209668328.1">
    <property type="nucleotide sequence ID" value="NZ_JAGGMS010000001.1"/>
</dbReference>